<feature type="compositionally biased region" description="Polar residues" evidence="1">
    <location>
        <begin position="590"/>
        <end position="600"/>
    </location>
</feature>
<dbReference type="Proteomes" id="UP000268162">
    <property type="component" value="Unassembled WGS sequence"/>
</dbReference>
<dbReference type="GO" id="GO:0046983">
    <property type="term" value="F:protein dimerization activity"/>
    <property type="evidence" value="ECO:0007669"/>
    <property type="project" value="InterPro"/>
</dbReference>
<feature type="region of interest" description="Disordered" evidence="1">
    <location>
        <begin position="390"/>
        <end position="420"/>
    </location>
</feature>
<feature type="compositionally biased region" description="Low complexity" evidence="1">
    <location>
        <begin position="312"/>
        <end position="322"/>
    </location>
</feature>
<feature type="region of interest" description="Disordered" evidence="1">
    <location>
        <begin position="567"/>
        <end position="643"/>
    </location>
</feature>
<reference evidence="4" key="1">
    <citation type="journal article" date="2018" name="Nat. Microbiol.">
        <title>Leveraging single-cell genomics to expand the fungal tree of life.</title>
        <authorList>
            <person name="Ahrendt S.R."/>
            <person name="Quandt C.A."/>
            <person name="Ciobanu D."/>
            <person name="Clum A."/>
            <person name="Salamov A."/>
            <person name="Andreopoulos B."/>
            <person name="Cheng J.F."/>
            <person name="Woyke T."/>
            <person name="Pelin A."/>
            <person name="Henrissat B."/>
            <person name="Reynolds N.K."/>
            <person name="Benny G.L."/>
            <person name="Smith M.E."/>
            <person name="James T.Y."/>
            <person name="Grigoriev I.V."/>
        </authorList>
    </citation>
    <scope>NUCLEOTIDE SEQUENCE [LARGE SCALE GENOMIC DNA]</scope>
    <source>
        <strain evidence="4">RSA 468</strain>
    </source>
</reference>
<dbReference type="SUPFAM" id="SSF47459">
    <property type="entry name" value="HLH, helix-loop-helix DNA-binding domain"/>
    <property type="match status" value="1"/>
</dbReference>
<dbReference type="Gene3D" id="4.10.280.10">
    <property type="entry name" value="Helix-loop-helix DNA-binding domain"/>
    <property type="match status" value="1"/>
</dbReference>
<organism evidence="3 4">
    <name type="scientific">Dimargaris cristalligena</name>
    <dbReference type="NCBI Taxonomy" id="215637"/>
    <lineage>
        <taxon>Eukaryota</taxon>
        <taxon>Fungi</taxon>
        <taxon>Fungi incertae sedis</taxon>
        <taxon>Zoopagomycota</taxon>
        <taxon>Kickxellomycotina</taxon>
        <taxon>Dimargaritomycetes</taxon>
        <taxon>Dimargaritales</taxon>
        <taxon>Dimargaritaceae</taxon>
        <taxon>Dimargaris</taxon>
    </lineage>
</organism>
<feature type="compositionally biased region" description="Gly residues" evidence="1">
    <location>
        <begin position="634"/>
        <end position="643"/>
    </location>
</feature>
<feature type="region of interest" description="Disordered" evidence="1">
    <location>
        <begin position="349"/>
        <end position="368"/>
    </location>
</feature>
<accession>A0A4P9ZLJ1</accession>
<feature type="compositionally biased region" description="Polar residues" evidence="1">
    <location>
        <begin position="1"/>
        <end position="18"/>
    </location>
</feature>
<gene>
    <name evidence="3" type="ORF">BJ085DRAFT_37784</name>
</gene>
<proteinExistence type="predicted"/>
<feature type="region of interest" description="Disordered" evidence="1">
    <location>
        <begin position="455"/>
        <end position="478"/>
    </location>
</feature>
<dbReference type="STRING" id="215637.A0A4P9ZLJ1"/>
<feature type="domain" description="BHLH" evidence="2">
    <location>
        <begin position="417"/>
        <end position="515"/>
    </location>
</feature>
<dbReference type="InterPro" id="IPR052099">
    <property type="entry name" value="Regulatory_TF_Diverse"/>
</dbReference>
<feature type="compositionally biased region" description="Low complexity" evidence="1">
    <location>
        <begin position="748"/>
        <end position="761"/>
    </location>
</feature>
<feature type="compositionally biased region" description="Polar residues" evidence="1">
    <location>
        <begin position="459"/>
        <end position="468"/>
    </location>
</feature>
<feature type="compositionally biased region" description="Basic and acidic residues" evidence="1">
    <location>
        <begin position="28"/>
        <end position="37"/>
    </location>
</feature>
<evidence type="ECO:0000313" key="4">
    <source>
        <dbReference type="Proteomes" id="UP000268162"/>
    </source>
</evidence>
<sequence length="1345" mass="144071">MDMASLQSTGHDNPSASRSRGPYGNGLHDADSQDHPHHLMNPLDFAFTPSFLDRSEFQTYSDIVDAICQSNLVGLPGSAPLSSPETAHLLYDPSSLGNSASSPLSGLGYTDHSGTVPTSMPTSADFNFMLTPTTPGFQTSMNDLLMSPGHDGSFPMFGSSAAAEPHTSLFGSTLSPLALASLSGAGGPSLMHPAVSMGSALGGVSAATDAVTAKLIQQKLLHDLVQSAVHLPTTTTSAPLGQMHQSPEALVIPHDPSASTKRPSADTVDPAEPKLAAKKPKKQAIKPAPPTNSAAKRSRKRQVPPSPPLSPPDATSPKGSSVSPPPSSHRPPHGMNPVWNLKSLSPARPAIASNSSTPPAPTASLAPIPISPALDTGASSNNSKIAISRVHSPGAVGPPIVPRSPEGTISGPPVKNQRRIAHNAIERRYRNNINDRIRELKDSIPALLHAQQVKDEENQTGMSFTSSLDAGPAPRESKTIRNAKGLPKEVDGIAPASKLNKATILRKATEYVWHLRRANDRMRREQDQLRQLVLQNVPDAAALLESLGNQAQTEADAYIRQLQSGSCMGDLDDEEDEEEAAEELHRVDSSPVTESTTSSAGPVPEADTDMTSAVGNHSDSDSSSSSPVTTPTRSGGGGSSSGGGGFPARAVMGVFLCASFFDGPGPSNEESGQHRALSALPFVGSWSQHVGHVVSAHNLFMGVRIFVFLSCLLGLLFYDDWFGGSQKSQKNRQYWRARYGTRPAVSETTTSTPTDPADSATALSQQGSERTTGSATAAGTNRPRTRAQVSKTAVAVSHSHLMNSVAEINNTPLPRSYRSMALRIFGEVVRLVAPSACLPERHGQELSLTWLRLSELQLFHEDVSLPSLMKVYAWLRSFSLGSVTPNYPVARAWLTAALHVHKSLGIRYVRNMVARRVWNWAVTAARTAPLPAPGSRDDSSPAHLAIGRNNHWQWLLHEPAAADFYLDGEWKPFTRSSAFTVEWPRIQLVLANPVDPLMTLSHLFVLNRTRHYTDQFIRTGEGHRALTALLDRLPQLTSGSTANVGLPTTRGTNQPWLLHWYINLALVVMHHKRGDAVERDLCLQRALDLARTIIQLHSTGVTGLSAPERKHAQLVLETAYLSVLPAILVQAGRYDAAQRTCAVVAAMRTQRQHLEAHFLDQLYGGAPDSCVDSSLASVVAHQSRGVAFSSLLGTLCTSLDSMSGGNGPSTATVPSSTMPTAPTSPNGRSQMQRPLVFSPATTSVPIGGSSVTQRRPADSRAIRILYQYTSDIERQLEFLVGNLIMDAQYQCWLATGNNPPSSLRDAGRIGLTNFDGGGGGFRASVHLHRCSDRSQLPFLKHFGDQ</sequence>
<dbReference type="EMBL" id="ML003412">
    <property type="protein sequence ID" value="RKP34003.1"/>
    <property type="molecule type" value="Genomic_DNA"/>
</dbReference>
<keyword evidence="4" id="KW-1185">Reference proteome</keyword>
<feature type="region of interest" description="Disordered" evidence="1">
    <location>
        <begin position="1202"/>
        <end position="1231"/>
    </location>
</feature>
<evidence type="ECO:0000259" key="2">
    <source>
        <dbReference type="PROSITE" id="PS50888"/>
    </source>
</evidence>
<protein>
    <recommendedName>
        <fullName evidence="2">BHLH domain-containing protein</fullName>
    </recommendedName>
</protein>
<feature type="region of interest" description="Disordered" evidence="1">
    <location>
        <begin position="743"/>
        <end position="788"/>
    </location>
</feature>
<feature type="compositionally biased region" description="Low complexity" evidence="1">
    <location>
        <begin position="1208"/>
        <end position="1225"/>
    </location>
</feature>
<feature type="compositionally biased region" description="Polar residues" evidence="1">
    <location>
        <begin position="762"/>
        <end position="779"/>
    </location>
</feature>
<dbReference type="Pfam" id="PF00010">
    <property type="entry name" value="HLH"/>
    <property type="match status" value="1"/>
</dbReference>
<evidence type="ECO:0000256" key="1">
    <source>
        <dbReference type="SAM" id="MobiDB-lite"/>
    </source>
</evidence>
<dbReference type="SMART" id="SM00353">
    <property type="entry name" value="HLH"/>
    <property type="match status" value="1"/>
</dbReference>
<dbReference type="InterPro" id="IPR011598">
    <property type="entry name" value="bHLH_dom"/>
</dbReference>
<feature type="compositionally biased region" description="Acidic residues" evidence="1">
    <location>
        <begin position="570"/>
        <end position="581"/>
    </location>
</feature>
<evidence type="ECO:0000313" key="3">
    <source>
        <dbReference type="EMBL" id="RKP34003.1"/>
    </source>
</evidence>
<dbReference type="InterPro" id="IPR036638">
    <property type="entry name" value="HLH_DNA-bd_sf"/>
</dbReference>
<dbReference type="PANTHER" id="PTHR47336">
    <property type="entry name" value="TRANSCRIPTION FACTOR HMS1-RELATED"/>
    <property type="match status" value="1"/>
</dbReference>
<feature type="region of interest" description="Disordered" evidence="1">
    <location>
        <begin position="252"/>
        <end position="341"/>
    </location>
</feature>
<dbReference type="PROSITE" id="PS50888">
    <property type="entry name" value="BHLH"/>
    <property type="match status" value="1"/>
</dbReference>
<dbReference type="PANTHER" id="PTHR47336:SF2">
    <property type="entry name" value="TRANSCRIPTION FACTOR HMS1-RELATED"/>
    <property type="match status" value="1"/>
</dbReference>
<name>A0A4P9ZLJ1_9FUNG</name>
<feature type="compositionally biased region" description="Low complexity" evidence="1">
    <location>
        <begin position="621"/>
        <end position="633"/>
    </location>
</feature>
<feature type="region of interest" description="Disordered" evidence="1">
    <location>
        <begin position="1"/>
        <end position="37"/>
    </location>
</feature>